<reference evidence="1" key="2">
    <citation type="submission" date="2023-07" db="EMBL/GenBank/DDBJ databases">
        <title>Genome content predicts the carbon catabolic preferences of heterotrophic bacteria.</title>
        <authorList>
            <person name="Gralka M."/>
        </authorList>
    </citation>
    <scope>NUCLEOTIDE SEQUENCE</scope>
    <source>
        <strain evidence="1">I2M02</strain>
    </source>
</reference>
<gene>
    <name evidence="1" type="ORF">Q4494_11065</name>
    <name evidence="2" type="ORF">SAMN04488138_10298</name>
</gene>
<name>A0A1I3NVG7_9RHOB</name>
<evidence type="ECO:0000313" key="2">
    <source>
        <dbReference type="EMBL" id="SFJ13265.1"/>
    </source>
</evidence>
<dbReference type="EMBL" id="JAUOPJ010000008">
    <property type="protein sequence ID" value="MDO6457619.1"/>
    <property type="molecule type" value="Genomic_DNA"/>
</dbReference>
<accession>A0A1I3NVG7</accession>
<evidence type="ECO:0000313" key="3">
    <source>
        <dbReference type="Proteomes" id="UP000183299"/>
    </source>
</evidence>
<reference evidence="2 3" key="1">
    <citation type="submission" date="2016-10" db="EMBL/GenBank/DDBJ databases">
        <authorList>
            <person name="de Groot N.N."/>
        </authorList>
    </citation>
    <scope>NUCLEOTIDE SEQUENCE [LARGE SCALE GENOMIC DNA]</scope>
    <source>
        <strain evidence="2 3">CGMCC 1.8891</strain>
    </source>
</reference>
<dbReference type="EMBL" id="FORY01000002">
    <property type="protein sequence ID" value="SFJ13265.1"/>
    <property type="molecule type" value="Genomic_DNA"/>
</dbReference>
<dbReference type="AlphaFoldDB" id="A0A1I3NVG7"/>
<sequence>MRYLLILLSFGVLVGCMEKEPEVYPVTHETCGPEDPVKDVDVIDCVPAAI</sequence>
<organism evidence="2 3">
    <name type="scientific">Celeribacter halophilus</name>
    <dbReference type="NCBI Taxonomy" id="576117"/>
    <lineage>
        <taxon>Bacteria</taxon>
        <taxon>Pseudomonadati</taxon>
        <taxon>Pseudomonadota</taxon>
        <taxon>Alphaproteobacteria</taxon>
        <taxon>Rhodobacterales</taxon>
        <taxon>Roseobacteraceae</taxon>
        <taxon>Celeribacter</taxon>
    </lineage>
</organism>
<dbReference type="PROSITE" id="PS51257">
    <property type="entry name" value="PROKAR_LIPOPROTEIN"/>
    <property type="match status" value="1"/>
</dbReference>
<dbReference type="Proteomes" id="UP000183299">
    <property type="component" value="Unassembled WGS sequence"/>
</dbReference>
<evidence type="ECO:0000313" key="1">
    <source>
        <dbReference type="EMBL" id="MDO6457619.1"/>
    </source>
</evidence>
<dbReference type="Proteomes" id="UP001169823">
    <property type="component" value="Unassembled WGS sequence"/>
</dbReference>
<proteinExistence type="predicted"/>
<evidence type="ECO:0008006" key="4">
    <source>
        <dbReference type="Google" id="ProtNLM"/>
    </source>
</evidence>
<keyword evidence="3" id="KW-1185">Reference proteome</keyword>
<dbReference type="GeneID" id="98667203"/>
<dbReference type="RefSeq" id="WP_170125643.1">
    <property type="nucleotide sequence ID" value="NZ_FORY01000002.1"/>
</dbReference>
<dbReference type="STRING" id="576117.SAMN04488138_10298"/>
<protein>
    <recommendedName>
        <fullName evidence="4">Lipoprotein</fullName>
    </recommendedName>
</protein>